<gene>
    <name evidence="2" type="ORF">KME07_15415</name>
</gene>
<accession>A0A951PC25</accession>
<organism evidence="2 3">
    <name type="scientific">Pegethrix bostrychoides GSE-TBD4-15B</name>
    <dbReference type="NCBI Taxonomy" id="2839662"/>
    <lineage>
        <taxon>Bacteria</taxon>
        <taxon>Bacillati</taxon>
        <taxon>Cyanobacteriota</taxon>
        <taxon>Cyanophyceae</taxon>
        <taxon>Oculatellales</taxon>
        <taxon>Oculatellaceae</taxon>
        <taxon>Pegethrix</taxon>
    </lineage>
</organism>
<sequence length="897" mass="96984">MADEPLITDWVAPAGTLADLIQDLSSGSSDVVRETDPEAFPAAFPEISSGDSLAAFMSDWSDANVSSEPPAEAALSDWLLPEVPEPEITEPEITEPETAESDRSSETDDWADLLELSPDLVIGAEFESGFEPVIPSESDSSIDFDLSSIDFALADPAAQTLADFTADPFDFASLPSADVAEPVAELAEFEPKPELAVESEPELEPAVEPAPVVEPVVESELVEYVVEPVAEPELSEPAALELAELQPVESQPVALLAPDSSTDLDADTFAQLDLLLAEPPAAMPPQGRSAEWAIGIDLGTTGISAVLLNQTTHQLYPIYWQDAAAKKQFRRSTTVIAQRPFTCPTASPLDTLRSDADSTLSLSDWKPYLNLAIPHHSPQTSQWEPVLQWSEAQTLSLRSLQEVLQQLLLSLTQPESLTCRALGLEAAAFQTVLSNLSSVVVGYPSSASDTYSFNLREVILQVGLVSRPEQIVFVEEAIAALLSALPAANGERLTLSNSAQDGSGHLHNADWQGCTLVLTAGASLSELLLVTLPTQLQTLTHTDFYLRGLAYGGEGLDQDTICQLIYPMLAVPSEPDVTSPVQADFETELTIPADLLAGLALPDAADPAPGIRPLLRQRLVDSTAGEHLLNAARALKITLQYQSQCSLRLGDRLLSFERSDLTSRVLLPYVQQLNRDLNALLAQTNTTAAAVNQVICTGGTASLNAVTRWLRQKLPNATIIQDTYARSSLSARFDHGISSCSRIAYGLAALPLHPQVIDESRHRYSDYFLLKALLQVMSPQPQPLEAILTGLEQQGIDTQLCRLRILALLEGYLPPGLVPSPSDLALLTAASAANPDYQAIQLTPLFYKSADKAERSYAANRAQWDYLQRYLETLLADTEQRLNQPLGLNLHENLDIA</sequence>
<comment type="caution">
    <text evidence="2">The sequence shown here is derived from an EMBL/GenBank/DDBJ whole genome shotgun (WGS) entry which is preliminary data.</text>
</comment>
<reference evidence="2" key="1">
    <citation type="submission" date="2021-05" db="EMBL/GenBank/DDBJ databases">
        <authorList>
            <person name="Pietrasiak N."/>
            <person name="Ward R."/>
            <person name="Stajich J.E."/>
            <person name="Kurbessoian T."/>
        </authorList>
    </citation>
    <scope>NUCLEOTIDE SEQUENCE</scope>
    <source>
        <strain evidence="2">GSE-TBD4-15B</strain>
    </source>
</reference>
<evidence type="ECO:0000313" key="2">
    <source>
        <dbReference type="EMBL" id="MBW4466811.1"/>
    </source>
</evidence>
<evidence type="ECO:0000256" key="1">
    <source>
        <dbReference type="SAM" id="MobiDB-lite"/>
    </source>
</evidence>
<dbReference type="InterPro" id="IPR043129">
    <property type="entry name" value="ATPase_NBD"/>
</dbReference>
<reference evidence="2" key="2">
    <citation type="journal article" date="2022" name="Microbiol. Resour. Announc.">
        <title>Metagenome Sequencing to Explore Phylogenomics of Terrestrial Cyanobacteria.</title>
        <authorList>
            <person name="Ward R.D."/>
            <person name="Stajich J.E."/>
            <person name="Johansen J.R."/>
            <person name="Huntemann M."/>
            <person name="Clum A."/>
            <person name="Foster B."/>
            <person name="Foster B."/>
            <person name="Roux S."/>
            <person name="Palaniappan K."/>
            <person name="Varghese N."/>
            <person name="Mukherjee S."/>
            <person name="Reddy T.B.K."/>
            <person name="Daum C."/>
            <person name="Copeland A."/>
            <person name="Chen I.A."/>
            <person name="Ivanova N.N."/>
            <person name="Kyrpides N.C."/>
            <person name="Shapiro N."/>
            <person name="Eloe-Fadrosh E.A."/>
            <person name="Pietrasiak N."/>
        </authorList>
    </citation>
    <scope>NUCLEOTIDE SEQUENCE</scope>
    <source>
        <strain evidence="2">GSE-TBD4-15B</strain>
    </source>
</reference>
<proteinExistence type="predicted"/>
<protein>
    <submittedName>
        <fullName evidence="2">Uncharacterized protein</fullName>
    </submittedName>
</protein>
<dbReference type="SUPFAM" id="SSF53067">
    <property type="entry name" value="Actin-like ATPase domain"/>
    <property type="match status" value="1"/>
</dbReference>
<dbReference type="AlphaFoldDB" id="A0A951PC25"/>
<evidence type="ECO:0000313" key="3">
    <source>
        <dbReference type="Proteomes" id="UP000707356"/>
    </source>
</evidence>
<dbReference type="EMBL" id="JAHHHV010000071">
    <property type="protein sequence ID" value="MBW4466811.1"/>
    <property type="molecule type" value="Genomic_DNA"/>
</dbReference>
<dbReference type="Proteomes" id="UP000707356">
    <property type="component" value="Unassembled WGS sequence"/>
</dbReference>
<feature type="region of interest" description="Disordered" evidence="1">
    <location>
        <begin position="62"/>
        <end position="110"/>
    </location>
</feature>
<feature type="compositionally biased region" description="Acidic residues" evidence="1">
    <location>
        <begin position="84"/>
        <end position="99"/>
    </location>
</feature>
<name>A0A951PC25_9CYAN</name>